<gene>
    <name evidence="14" type="ORF">MSAN_00868900</name>
</gene>
<feature type="disulfide bond" evidence="12">
    <location>
        <begin position="379"/>
        <end position="408"/>
    </location>
</feature>
<sequence>MERDHWVAEAQENHLPCLDHWVHPALKICMLLKHKQHASGPQIRTPAIFILRVALCLSPTMRIDACLVLTSIFGAVQAGNIQLPGLTLPSSAASNAALVKSTFLTAYTDYKTYAWGHDDLEPISKSWTDGRNGWGATIFDAMDTLYIMGFTDLFTEAVEFASNVDFSYSHTVGDHVSFFETTIRYLGSMLSAYELNGYQDAALLANAQRLADKLIFGWVPANGPIPYGSIDFATNKADVSSASNNIASAGSNVLEFYTLSKLTGNSTYQTFAERGMSAIASNPSPPFPGLSPQQVFASGAPDGNVISWDGGNDSYYEYLIKYFKMTANANTLWGKTWAAAVDSSIKQLLKTTSVATGQRTYLTTASGSSNSFSMGDLACFSGGNWILGGKLLDNATIVNFGLNITDACTNTYNTPTGIGGGGFAFVTADGQGTPPSTPVQQAEFSSFGFYNTDNGWYMRPEVIESAVYAWRATGDLKYQTWAADVLQSIIKYAKGPVGFTSLNDVTRTDLSTDNLGDNVESFLYAEVFKYLFLMFDDPEHISFDTWVFNTECHPLAMGQDIPAPSGVLHSDAFPSPGTGTPTTHAGAKSTGNIAIGTTVSDLAAVTAAAVDIPAPPGVVTGTAVGDPAATGK</sequence>
<dbReference type="PRINTS" id="PR00747">
    <property type="entry name" value="GLYHDRLASE47"/>
</dbReference>
<keyword evidence="7" id="KW-0325">Glycoprotein</keyword>
<feature type="binding site" evidence="11">
    <location>
        <position position="550"/>
    </location>
    <ligand>
        <name>Ca(2+)</name>
        <dbReference type="ChEBI" id="CHEBI:29108"/>
    </ligand>
</feature>
<reference evidence="14" key="1">
    <citation type="submission" date="2020-05" db="EMBL/GenBank/DDBJ databases">
        <title>Mycena genomes resolve the evolution of fungal bioluminescence.</title>
        <authorList>
            <person name="Tsai I.J."/>
        </authorList>
    </citation>
    <scope>NUCLEOTIDE SEQUENCE</scope>
    <source>
        <strain evidence="14">160909Yilan</strain>
    </source>
</reference>
<keyword evidence="4" id="KW-0732">Signal</keyword>
<comment type="similarity">
    <text evidence="3 13">Belongs to the glycosyl hydrolase 47 family.</text>
</comment>
<dbReference type="PANTHER" id="PTHR11742">
    <property type="entry name" value="MANNOSYL-OLIGOSACCHARIDE ALPHA-1,2-MANNOSIDASE-RELATED"/>
    <property type="match status" value="1"/>
</dbReference>
<dbReference type="InterPro" id="IPR050749">
    <property type="entry name" value="Glycosyl_Hydrolase_47"/>
</dbReference>
<dbReference type="InterPro" id="IPR001382">
    <property type="entry name" value="Glyco_hydro_47"/>
</dbReference>
<dbReference type="PANTHER" id="PTHR11742:SF101">
    <property type="entry name" value="MANNOSYL-OLIGOSACCHARIDE ALPHA-1,2-MANNOSIDASE 1B"/>
    <property type="match status" value="1"/>
</dbReference>
<evidence type="ECO:0000256" key="11">
    <source>
        <dbReference type="PIRSR" id="PIRSR601382-2"/>
    </source>
</evidence>
<dbReference type="GO" id="GO:0004571">
    <property type="term" value="F:mannosyl-oligosaccharide 1,2-alpha-mannosidase activity"/>
    <property type="evidence" value="ECO:0007669"/>
    <property type="project" value="UniProtKB-EC"/>
</dbReference>
<evidence type="ECO:0000313" key="14">
    <source>
        <dbReference type="EMBL" id="KAF7368031.1"/>
    </source>
</evidence>
<name>A0A8H6Z1A0_9AGAR</name>
<dbReference type="GO" id="GO:0036503">
    <property type="term" value="P:ERAD pathway"/>
    <property type="evidence" value="ECO:0007669"/>
    <property type="project" value="UniProtKB-ARBA"/>
</dbReference>
<dbReference type="Proteomes" id="UP000623467">
    <property type="component" value="Unassembled WGS sequence"/>
</dbReference>
<keyword evidence="11" id="KW-0479">Metal-binding</keyword>
<dbReference type="OrthoDB" id="8118055at2759"/>
<evidence type="ECO:0000256" key="9">
    <source>
        <dbReference type="ARBA" id="ARBA00047669"/>
    </source>
</evidence>
<dbReference type="SUPFAM" id="SSF48225">
    <property type="entry name" value="Seven-hairpin glycosidases"/>
    <property type="match status" value="1"/>
</dbReference>
<proteinExistence type="inferred from homology"/>
<comment type="cofactor">
    <cofactor evidence="1 11">
        <name>Ca(2+)</name>
        <dbReference type="ChEBI" id="CHEBI:29108"/>
    </cofactor>
</comment>
<dbReference type="AlphaFoldDB" id="A0A8H6Z1A0"/>
<comment type="caution">
    <text evidence="14">The sequence shown here is derived from an EMBL/GenBank/DDBJ whole genome shotgun (WGS) entry which is preliminary data.</text>
</comment>
<dbReference type="InterPro" id="IPR012341">
    <property type="entry name" value="6hp_glycosidase-like_sf"/>
</dbReference>
<dbReference type="GO" id="GO:0005783">
    <property type="term" value="C:endoplasmic reticulum"/>
    <property type="evidence" value="ECO:0007669"/>
    <property type="project" value="TreeGrafter"/>
</dbReference>
<dbReference type="Pfam" id="PF01532">
    <property type="entry name" value="Glyco_hydro_47"/>
    <property type="match status" value="1"/>
</dbReference>
<evidence type="ECO:0000256" key="13">
    <source>
        <dbReference type="RuleBase" id="RU361193"/>
    </source>
</evidence>
<dbReference type="EMBL" id="JACAZH010000005">
    <property type="protein sequence ID" value="KAF7368031.1"/>
    <property type="molecule type" value="Genomic_DNA"/>
</dbReference>
<dbReference type="GO" id="GO:0005975">
    <property type="term" value="P:carbohydrate metabolic process"/>
    <property type="evidence" value="ECO:0007669"/>
    <property type="project" value="InterPro"/>
</dbReference>
<dbReference type="GO" id="GO:0016020">
    <property type="term" value="C:membrane"/>
    <property type="evidence" value="ECO:0007669"/>
    <property type="project" value="InterPro"/>
</dbReference>
<keyword evidence="8 13" id="KW-0326">Glycosidase</keyword>
<comment type="catalytic activity">
    <reaction evidence="9">
        <text>N(4)-(alpha-D-Man-(1-&gt;2)-alpha-D-Man-(1-&gt;2)-alpha-D-Man-(1-&gt;3)-[alpha-D-Man-(1-&gt;3)-[alpha-D-Man-(1-&gt;2)-alpha-D-Man-(1-&gt;6)]-alpha-D-Man-(1-&gt;6)]-beta-D-Man-(1-&gt;4)-beta-D-GlcNAc-(1-&gt;4)-beta-D-GlcNAc)-L-asparaginyl-[protein] (N-glucan mannose isomer 8A1,2,3B1,3) + 3 H2O = N(4)-(alpha-D-Man-(1-&gt;3)-[alpha-D-Man-(1-&gt;3)-[alpha-D-Man-(1-&gt;6)]-alpha-D-Man-(1-&gt;6)]-beta-D-Man-(1-&gt;4)-beta-D-GlcNAc-(1-&gt;4)-beta-D-GlcNAc)-L-asparaginyl-[protein] (N-glucan mannose isomer 5A1,2) + 3 beta-D-mannose</text>
        <dbReference type="Rhea" id="RHEA:56028"/>
        <dbReference type="Rhea" id="RHEA-COMP:14358"/>
        <dbReference type="Rhea" id="RHEA-COMP:14367"/>
        <dbReference type="ChEBI" id="CHEBI:15377"/>
        <dbReference type="ChEBI" id="CHEBI:28563"/>
        <dbReference type="ChEBI" id="CHEBI:59087"/>
        <dbReference type="ChEBI" id="CHEBI:60628"/>
        <dbReference type="EC" id="3.2.1.113"/>
    </reaction>
</comment>
<evidence type="ECO:0000313" key="15">
    <source>
        <dbReference type="Proteomes" id="UP000623467"/>
    </source>
</evidence>
<comment type="pathway">
    <text evidence="2">Protein modification; protein glycosylation.</text>
</comment>
<evidence type="ECO:0000256" key="3">
    <source>
        <dbReference type="ARBA" id="ARBA00007658"/>
    </source>
</evidence>
<keyword evidence="6 12" id="KW-1015">Disulfide bond</keyword>
<dbReference type="EC" id="3.2.1.-" evidence="13"/>
<evidence type="ECO:0000256" key="12">
    <source>
        <dbReference type="PIRSR" id="PIRSR601382-3"/>
    </source>
</evidence>
<evidence type="ECO:0000256" key="10">
    <source>
        <dbReference type="ARBA" id="ARBA00048605"/>
    </source>
</evidence>
<keyword evidence="15" id="KW-1185">Reference proteome</keyword>
<accession>A0A8H6Z1A0</accession>
<keyword evidence="11" id="KW-0106">Calcium</keyword>
<evidence type="ECO:0000256" key="8">
    <source>
        <dbReference type="ARBA" id="ARBA00023295"/>
    </source>
</evidence>
<evidence type="ECO:0000256" key="7">
    <source>
        <dbReference type="ARBA" id="ARBA00023180"/>
    </source>
</evidence>
<evidence type="ECO:0000256" key="5">
    <source>
        <dbReference type="ARBA" id="ARBA00022801"/>
    </source>
</evidence>
<dbReference type="InterPro" id="IPR036026">
    <property type="entry name" value="Seven-hairpin_glycosidases"/>
</dbReference>
<evidence type="ECO:0000256" key="6">
    <source>
        <dbReference type="ARBA" id="ARBA00023157"/>
    </source>
</evidence>
<evidence type="ECO:0000256" key="2">
    <source>
        <dbReference type="ARBA" id="ARBA00004922"/>
    </source>
</evidence>
<dbReference type="Gene3D" id="1.50.10.10">
    <property type="match status" value="1"/>
</dbReference>
<keyword evidence="5 13" id="KW-0378">Hydrolase</keyword>
<comment type="catalytic activity">
    <reaction evidence="10">
        <text>N(4)-(alpha-D-Man-(1-&gt;2)-alpha-D-Man-(1-&gt;2)-alpha-D-Man-(1-&gt;3)-[alpha-D-Man-(1-&gt;2)-alpha-D-Man-(1-&gt;3)-[alpha-D-Man-(1-&gt;2)-alpha-D-Man-(1-&gt;6)]-alpha-D-Man-(1-&gt;6)]-beta-D-Man-(1-&gt;4)-beta-D-GlcNAc-(1-&gt;4)-beta-D-GlcNAc)-L-asparaginyl-[protein] (N-glucan mannose isomer 9A1,2,3B1,2,3) + 4 H2O = N(4)-(alpha-D-Man-(1-&gt;3)-[alpha-D-Man-(1-&gt;3)-[alpha-D-Man-(1-&gt;6)]-alpha-D-Man-(1-&gt;6)]-beta-D-Man-(1-&gt;4)-beta-D-GlcNAc-(1-&gt;4)-beta-D-GlcNAc)-L-asparaginyl-[protein] (N-glucan mannose isomer 5A1,2) + 4 beta-D-mannose</text>
        <dbReference type="Rhea" id="RHEA:56008"/>
        <dbReference type="Rhea" id="RHEA-COMP:14356"/>
        <dbReference type="Rhea" id="RHEA-COMP:14367"/>
        <dbReference type="ChEBI" id="CHEBI:15377"/>
        <dbReference type="ChEBI" id="CHEBI:28563"/>
        <dbReference type="ChEBI" id="CHEBI:59087"/>
        <dbReference type="ChEBI" id="CHEBI:139493"/>
        <dbReference type="EC" id="3.2.1.113"/>
    </reaction>
</comment>
<organism evidence="14 15">
    <name type="scientific">Mycena sanguinolenta</name>
    <dbReference type="NCBI Taxonomy" id="230812"/>
    <lineage>
        <taxon>Eukaryota</taxon>
        <taxon>Fungi</taxon>
        <taxon>Dikarya</taxon>
        <taxon>Basidiomycota</taxon>
        <taxon>Agaricomycotina</taxon>
        <taxon>Agaricomycetes</taxon>
        <taxon>Agaricomycetidae</taxon>
        <taxon>Agaricales</taxon>
        <taxon>Marasmiineae</taxon>
        <taxon>Mycenaceae</taxon>
        <taxon>Mycena</taxon>
    </lineage>
</organism>
<protein>
    <recommendedName>
        <fullName evidence="13">alpha-1,2-Mannosidase</fullName>
        <ecNumber evidence="13">3.2.1.-</ecNumber>
    </recommendedName>
</protein>
<evidence type="ECO:0000256" key="1">
    <source>
        <dbReference type="ARBA" id="ARBA00001913"/>
    </source>
</evidence>
<evidence type="ECO:0000256" key="4">
    <source>
        <dbReference type="ARBA" id="ARBA00022729"/>
    </source>
</evidence>
<dbReference type="GO" id="GO:0005509">
    <property type="term" value="F:calcium ion binding"/>
    <property type="evidence" value="ECO:0007669"/>
    <property type="project" value="InterPro"/>
</dbReference>